<gene>
    <name evidence="2" type="ordered locus">bll3463</name>
</gene>
<dbReference type="EMBL" id="BA000040">
    <property type="protein sequence ID" value="BAC48728.1"/>
    <property type="molecule type" value="Genomic_DNA"/>
</dbReference>
<dbReference type="EnsemblBacteria" id="BAC48728">
    <property type="protein sequence ID" value="BAC48728"/>
    <property type="gene ID" value="BAC48728"/>
</dbReference>
<evidence type="ECO:0000313" key="3">
    <source>
        <dbReference type="Proteomes" id="UP000002526"/>
    </source>
</evidence>
<dbReference type="HOGENOM" id="CLU_1861321_0_0_5"/>
<dbReference type="InParanoid" id="Q89PL7"/>
<reference evidence="3" key="1">
    <citation type="journal article" date="2002" name="DNA Res.">
        <title>Complete genomic sequence of nitrogen-fixing symbiotic bacterium Bradyrhizobium japonicum USDA110.</title>
        <authorList>
            <person name="Kaneko T."/>
            <person name="Nakamura Y."/>
            <person name="Sato S."/>
            <person name="Minamisawa K."/>
            <person name="Uchiumi T."/>
            <person name="Sasamoto S."/>
            <person name="Watanabe A."/>
            <person name="Idesawa K."/>
            <person name="Iriguchi M."/>
            <person name="Kawashima K."/>
            <person name="Kohara M."/>
            <person name="Matsumoto M."/>
            <person name="Shimpo S."/>
            <person name="Tsuruoka H."/>
            <person name="Wada T."/>
            <person name="Yamada M."/>
            <person name="Tabata S."/>
        </authorList>
    </citation>
    <scope>NUCLEOTIDE SEQUENCE [LARGE SCALE GENOMIC DNA]</scope>
    <source>
        <strain evidence="3">JCM 10833 / BCRC 13528 / IAM 13628 / NBRC 14792 / USDA 110</strain>
    </source>
</reference>
<organism evidence="2 3">
    <name type="scientific">Bradyrhizobium diazoefficiens (strain JCM 10833 / BCRC 13528 / IAM 13628 / NBRC 14792 / USDA 110)</name>
    <dbReference type="NCBI Taxonomy" id="224911"/>
    <lineage>
        <taxon>Bacteria</taxon>
        <taxon>Pseudomonadati</taxon>
        <taxon>Pseudomonadota</taxon>
        <taxon>Alphaproteobacteria</taxon>
        <taxon>Hyphomicrobiales</taxon>
        <taxon>Nitrobacteraceae</taxon>
        <taxon>Bradyrhizobium</taxon>
    </lineage>
</organism>
<accession>Q89PL7</accession>
<dbReference type="OrthoDB" id="8228447at2"/>
<dbReference type="eggNOG" id="ENOG5030VB3">
    <property type="taxonomic scope" value="Bacteria"/>
</dbReference>
<feature type="region of interest" description="Disordered" evidence="1">
    <location>
        <begin position="29"/>
        <end position="60"/>
    </location>
</feature>
<protein>
    <submittedName>
        <fullName evidence="2">Bll3463 protein</fullName>
    </submittedName>
</protein>
<dbReference type="Proteomes" id="UP000002526">
    <property type="component" value="Chromosome"/>
</dbReference>
<keyword evidence="3" id="KW-1185">Reference proteome</keyword>
<proteinExistence type="predicted"/>
<name>Q89PL7_BRADU</name>
<evidence type="ECO:0000256" key="1">
    <source>
        <dbReference type="SAM" id="MobiDB-lite"/>
    </source>
</evidence>
<dbReference type="AlphaFoldDB" id="Q89PL7"/>
<evidence type="ECO:0000313" key="2">
    <source>
        <dbReference type="EMBL" id="BAC48728.1"/>
    </source>
</evidence>
<sequence>MARELDRGRLDLTQWNSLAELQNTFAVSGDNQSTFGPADRSCDAGPRRSRRNPPGLPAAARRQCERCLRVGIAPHRIRERPAAAGANFLFLKGESLVPFRDAVNAALERRHAEVRRLWAEALESIGITTRRGNDEKP</sequence>
<dbReference type="KEGG" id="bja:bll3463"/>